<feature type="region of interest" description="Disordered" evidence="4">
    <location>
        <begin position="755"/>
        <end position="829"/>
    </location>
</feature>
<evidence type="ECO:0000259" key="5">
    <source>
        <dbReference type="PROSITE" id="PS51011"/>
    </source>
</evidence>
<dbReference type="GO" id="GO:0000976">
    <property type="term" value="F:transcription cis-regulatory region binding"/>
    <property type="evidence" value="ECO:0007669"/>
    <property type="project" value="TreeGrafter"/>
</dbReference>
<feature type="compositionally biased region" description="Low complexity" evidence="4">
    <location>
        <begin position="542"/>
        <end position="553"/>
    </location>
</feature>
<feature type="compositionally biased region" description="Polar residues" evidence="4">
    <location>
        <begin position="107"/>
        <end position="117"/>
    </location>
</feature>
<proteinExistence type="predicted"/>
<dbReference type="Pfam" id="PF01388">
    <property type="entry name" value="ARID"/>
    <property type="match status" value="1"/>
</dbReference>
<dbReference type="InterPro" id="IPR036431">
    <property type="entry name" value="ARID_dom_sf"/>
</dbReference>
<keyword evidence="2" id="KW-0804">Transcription</keyword>
<evidence type="ECO:0000256" key="2">
    <source>
        <dbReference type="ARBA" id="ARBA00023163"/>
    </source>
</evidence>
<dbReference type="GO" id="GO:0006357">
    <property type="term" value="P:regulation of transcription by RNA polymerase II"/>
    <property type="evidence" value="ECO:0007669"/>
    <property type="project" value="TreeGrafter"/>
</dbReference>
<feature type="compositionally biased region" description="Low complexity" evidence="4">
    <location>
        <begin position="306"/>
        <end position="348"/>
    </location>
</feature>
<dbReference type="InterPro" id="IPR001606">
    <property type="entry name" value="ARID_dom"/>
</dbReference>
<feature type="compositionally biased region" description="Polar residues" evidence="4">
    <location>
        <begin position="283"/>
        <end position="293"/>
    </location>
</feature>
<dbReference type="PROSITE" id="PS51011">
    <property type="entry name" value="ARID"/>
    <property type="match status" value="1"/>
</dbReference>
<dbReference type="InterPro" id="IPR051232">
    <property type="entry name" value="ARID/SWI1_ChromRemod"/>
</dbReference>
<sequence>MQNQMNGMGSIDPKQMEALQAMKAAQQRGGLVTPQMQANNLPMVSPQAQMPVAAPQQQLSLGQITPQSQNQQLQMPQQNVMHQAGSMIPPPQQRSVSQSQGLPQMAMPSQGSSWANSGADVQTMIQGWGDNQLLKSTMAVVGKIHQSAQPSASGDPTKFYLLQIIAEWKRRNKEPPPTALQTAGQALGNPLLMQQLATADWSQLAEFAKGRVDAATATARDANGQAGRPPPTAAGGQGSQSNPIDVMTPFITTTPQLANQSQLPNQGVQTPQSGLNAQQLAQLAERNQQQVARPQQPMPLQPPQAQPQQSHTLQQPTQQQWQQQQQQQQQQPQQQQRAQQPGPLGQGPSIAQTTKPWASMDFKSEPIPLKEDQFWMTLGQMHLKRQEPFVPPVIEGRQVNLFHLFSLVHRNGGSAKIGNSLSMWTHMGGYLGFGVESQQGQPYRCSIPVANQLRALYAQYIQPLEDLFYQKLYKEKMKATAAQVTTPPNPALQQPTPDVSNRGTLPIGAQGMSAQFLEAVSKVPGALTEQQKKTLEEARRMSASSQLGGQQSAEPIPGPGSAGSVPVQLPPAQIGNTPNTPKALQMTQLSNNPAMLLQWIKSREEAMKVKFPKEFRTLTEEEKPRFLSELRAMIPAAKEAQERTPRFLLMAINGHEKDVATVLNLISMYMFIFVAVQYAEGGKYPFRMDELAKLREPLQKTLYKLNMVYKQIMATPEGHARLQKLMAAVEAVQPSLTSSMPPPTTLPEDIASKLPKGLRVEDLKPPPAKRQKGTAGKASPSQSGNAATPEAKTPVGNAESPAAPSSSSKKGAAGSKRKRQPSTSRTPSQLAADIKNDMAKMQAPPVEPAKDNMLGINLDSVEAEIQNAAPFLAAYDALRPEAGESNLAGTDEIWSALIAAVDEYSADPANHSSSTQDISDALGQAVPPMAAMPKTSQDLLNNSNGLQDTKQGLSSLAAVISSSARDQRDDDLFAQFIDVTKVDDTPGWALPTPELFRVASRDDDADDTSPESIKTVGSTTAMSLKTPINTLDADSKNASDSIAILGGLGSPENNAYNGMILGGWEDETFGFITAS</sequence>
<dbReference type="AlphaFoldDB" id="A0AAD9L7C3"/>
<evidence type="ECO:0000313" key="6">
    <source>
        <dbReference type="EMBL" id="KAK1926106.1"/>
    </source>
</evidence>
<evidence type="ECO:0000256" key="1">
    <source>
        <dbReference type="ARBA" id="ARBA00023015"/>
    </source>
</evidence>
<evidence type="ECO:0000313" key="7">
    <source>
        <dbReference type="Proteomes" id="UP001182556"/>
    </source>
</evidence>
<dbReference type="EMBL" id="JAODAN010000002">
    <property type="protein sequence ID" value="KAK1926106.1"/>
    <property type="molecule type" value="Genomic_DNA"/>
</dbReference>
<accession>A0AAD9L7C3</accession>
<dbReference type="PANTHER" id="PTHR13964:SF27">
    <property type="entry name" value="HAT-TRICK, ISOFORM D"/>
    <property type="match status" value="1"/>
</dbReference>
<comment type="caution">
    <text evidence="6">The sequence shown here is derived from an EMBL/GenBank/DDBJ whole genome shotgun (WGS) entry which is preliminary data.</text>
</comment>
<feature type="domain" description="ARID" evidence="5">
    <location>
        <begin position="368"/>
        <end position="469"/>
    </location>
</feature>
<keyword evidence="1" id="KW-0805">Transcription regulation</keyword>
<dbReference type="SMART" id="SM00501">
    <property type="entry name" value="BRIGHT"/>
    <property type="match status" value="1"/>
</dbReference>
<organism evidence="6 7">
    <name type="scientific">Papiliotrema laurentii</name>
    <name type="common">Cryptococcus laurentii</name>
    <dbReference type="NCBI Taxonomy" id="5418"/>
    <lineage>
        <taxon>Eukaryota</taxon>
        <taxon>Fungi</taxon>
        <taxon>Dikarya</taxon>
        <taxon>Basidiomycota</taxon>
        <taxon>Agaricomycotina</taxon>
        <taxon>Tremellomycetes</taxon>
        <taxon>Tremellales</taxon>
        <taxon>Rhynchogastremaceae</taxon>
        <taxon>Papiliotrema</taxon>
    </lineage>
</organism>
<evidence type="ECO:0000256" key="3">
    <source>
        <dbReference type="ARBA" id="ARBA00023242"/>
    </source>
</evidence>
<protein>
    <recommendedName>
        <fullName evidence="5">ARID domain-containing protein</fullName>
    </recommendedName>
</protein>
<feature type="region of interest" description="Disordered" evidence="4">
    <location>
        <begin position="283"/>
        <end position="352"/>
    </location>
</feature>
<feature type="region of interest" description="Disordered" evidence="4">
    <location>
        <begin position="216"/>
        <end position="247"/>
    </location>
</feature>
<evidence type="ECO:0000256" key="4">
    <source>
        <dbReference type="SAM" id="MobiDB-lite"/>
    </source>
</evidence>
<feature type="compositionally biased region" description="Low complexity" evidence="4">
    <location>
        <begin position="800"/>
        <end position="814"/>
    </location>
</feature>
<keyword evidence="3" id="KW-0539">Nucleus</keyword>
<feature type="compositionally biased region" description="Pro residues" evidence="4">
    <location>
        <begin position="296"/>
        <end position="305"/>
    </location>
</feature>
<dbReference type="PANTHER" id="PTHR13964">
    <property type="entry name" value="RBP-RELATED"/>
    <property type="match status" value="1"/>
</dbReference>
<dbReference type="Proteomes" id="UP001182556">
    <property type="component" value="Unassembled WGS sequence"/>
</dbReference>
<dbReference type="GO" id="GO:0005634">
    <property type="term" value="C:nucleus"/>
    <property type="evidence" value="ECO:0007669"/>
    <property type="project" value="TreeGrafter"/>
</dbReference>
<dbReference type="Gene3D" id="1.10.150.60">
    <property type="entry name" value="ARID DNA-binding domain"/>
    <property type="match status" value="1"/>
</dbReference>
<keyword evidence="7" id="KW-1185">Reference proteome</keyword>
<feature type="region of interest" description="Disordered" evidence="4">
    <location>
        <begin position="87"/>
        <end position="117"/>
    </location>
</feature>
<dbReference type="SUPFAM" id="SSF46774">
    <property type="entry name" value="ARID-like"/>
    <property type="match status" value="1"/>
</dbReference>
<feature type="region of interest" description="Disordered" evidence="4">
    <location>
        <begin position="532"/>
        <end position="565"/>
    </location>
</feature>
<gene>
    <name evidence="6" type="ORF">DB88DRAFT_480717</name>
</gene>
<reference evidence="6" key="1">
    <citation type="submission" date="2023-02" db="EMBL/GenBank/DDBJ databases">
        <title>Identification and recombinant expression of a fungal hydrolase from Papiliotrema laurentii that hydrolyzes apple cutin and clears colloidal polyester polyurethane.</title>
        <authorList>
            <consortium name="DOE Joint Genome Institute"/>
            <person name="Roman V.A."/>
            <person name="Bojanowski C."/>
            <person name="Crable B.R."/>
            <person name="Wagner D.N."/>
            <person name="Hung C.S."/>
            <person name="Nadeau L.J."/>
            <person name="Schratz L."/>
            <person name="Haridas S."/>
            <person name="Pangilinan J."/>
            <person name="Lipzen A."/>
            <person name="Na H."/>
            <person name="Yan M."/>
            <person name="Ng V."/>
            <person name="Grigoriev I.V."/>
            <person name="Spatafora J.W."/>
            <person name="Barlow D."/>
            <person name="Biffinger J."/>
            <person name="Kelley-Loughnane N."/>
            <person name="Varaljay V.A."/>
            <person name="Crookes-Goodson W.J."/>
        </authorList>
    </citation>
    <scope>NUCLEOTIDE SEQUENCE</scope>
    <source>
        <strain evidence="6">5307AH</strain>
    </source>
</reference>
<dbReference type="SMART" id="SM01014">
    <property type="entry name" value="ARID"/>
    <property type="match status" value="1"/>
</dbReference>
<name>A0AAD9L7C3_PAPLA</name>